<dbReference type="Proteomes" id="UP000887159">
    <property type="component" value="Unassembled WGS sequence"/>
</dbReference>
<proteinExistence type="predicted"/>
<gene>
    <name evidence="1" type="ORF">TNCV_1586121</name>
</gene>
<protein>
    <submittedName>
        <fullName evidence="1">Uncharacterized protein</fullName>
    </submittedName>
</protein>
<keyword evidence="2" id="KW-1185">Reference proteome</keyword>
<reference evidence="1" key="1">
    <citation type="submission" date="2020-08" db="EMBL/GenBank/DDBJ databases">
        <title>Multicomponent nature underlies the extraordinary mechanical properties of spider dragline silk.</title>
        <authorList>
            <person name="Kono N."/>
            <person name="Nakamura H."/>
            <person name="Mori M."/>
            <person name="Yoshida Y."/>
            <person name="Ohtoshi R."/>
            <person name="Malay A.D."/>
            <person name="Moran D.A.P."/>
            <person name="Tomita M."/>
            <person name="Numata K."/>
            <person name="Arakawa K."/>
        </authorList>
    </citation>
    <scope>NUCLEOTIDE SEQUENCE</scope>
</reference>
<evidence type="ECO:0000313" key="2">
    <source>
        <dbReference type="Proteomes" id="UP000887159"/>
    </source>
</evidence>
<name>A0A8X6SDG2_TRICX</name>
<accession>A0A8X6SDG2</accession>
<evidence type="ECO:0000313" key="1">
    <source>
        <dbReference type="EMBL" id="GFY07257.1"/>
    </source>
</evidence>
<organism evidence="1 2">
    <name type="scientific">Trichonephila clavipes</name>
    <name type="common">Golden silk orbweaver</name>
    <name type="synonym">Nephila clavipes</name>
    <dbReference type="NCBI Taxonomy" id="2585209"/>
    <lineage>
        <taxon>Eukaryota</taxon>
        <taxon>Metazoa</taxon>
        <taxon>Ecdysozoa</taxon>
        <taxon>Arthropoda</taxon>
        <taxon>Chelicerata</taxon>
        <taxon>Arachnida</taxon>
        <taxon>Araneae</taxon>
        <taxon>Araneomorphae</taxon>
        <taxon>Entelegynae</taxon>
        <taxon>Araneoidea</taxon>
        <taxon>Nephilidae</taxon>
        <taxon>Trichonephila</taxon>
    </lineage>
</organism>
<sequence length="91" mass="10109">MTVKESSASSDIYKPLGGLFQSREGRSLIDCERNHTQPRSTSLHYRAALHGSTVTVISQKILILKAALSDKEKRNIPGFSDSIEIFCVLCR</sequence>
<comment type="caution">
    <text evidence="1">The sequence shown here is derived from an EMBL/GenBank/DDBJ whole genome shotgun (WGS) entry which is preliminary data.</text>
</comment>
<dbReference type="EMBL" id="BMAU01021271">
    <property type="protein sequence ID" value="GFY07257.1"/>
    <property type="molecule type" value="Genomic_DNA"/>
</dbReference>
<dbReference type="AlphaFoldDB" id="A0A8X6SDG2"/>